<proteinExistence type="predicted"/>
<evidence type="ECO:0000313" key="5">
    <source>
        <dbReference type="Proteomes" id="UP000789508"/>
    </source>
</evidence>
<evidence type="ECO:0000313" key="4">
    <source>
        <dbReference type="EMBL" id="CAG8664598.1"/>
    </source>
</evidence>
<feature type="compositionally biased region" description="Low complexity" evidence="1">
    <location>
        <begin position="137"/>
        <end position="159"/>
    </location>
</feature>
<keyword evidence="2" id="KW-0472">Membrane</keyword>
<dbReference type="InterPro" id="IPR002861">
    <property type="entry name" value="Reeler_dom"/>
</dbReference>
<dbReference type="OrthoDB" id="2404727at2759"/>
<dbReference type="EMBL" id="CAJVPS010011398">
    <property type="protein sequence ID" value="CAG8664598.1"/>
    <property type="molecule type" value="Genomic_DNA"/>
</dbReference>
<keyword evidence="2" id="KW-1133">Transmembrane helix</keyword>
<evidence type="ECO:0000256" key="2">
    <source>
        <dbReference type="SAM" id="Phobius"/>
    </source>
</evidence>
<feature type="compositionally biased region" description="Basic and acidic residues" evidence="1">
    <location>
        <begin position="1"/>
        <end position="12"/>
    </location>
</feature>
<name>A0A9N9E6K2_9GLOM</name>
<dbReference type="AlphaFoldDB" id="A0A9N9E6K2"/>
<feature type="region of interest" description="Disordered" evidence="1">
    <location>
        <begin position="134"/>
        <end position="159"/>
    </location>
</feature>
<reference evidence="4" key="1">
    <citation type="submission" date="2021-06" db="EMBL/GenBank/DDBJ databases">
        <authorList>
            <person name="Kallberg Y."/>
            <person name="Tangrot J."/>
            <person name="Rosling A."/>
        </authorList>
    </citation>
    <scope>NUCLEOTIDE SEQUENCE</scope>
    <source>
        <strain evidence="4">FL130A</strain>
    </source>
</reference>
<keyword evidence="2" id="KW-0812">Transmembrane</keyword>
<dbReference type="CDD" id="cd08544">
    <property type="entry name" value="Reeler"/>
    <property type="match status" value="1"/>
</dbReference>
<dbReference type="Gene3D" id="2.60.40.4060">
    <property type="entry name" value="Reeler domain"/>
    <property type="match status" value="1"/>
</dbReference>
<comment type="caution">
    <text evidence="4">The sequence shown here is derived from an EMBL/GenBank/DDBJ whole genome shotgun (WGS) entry which is preliminary data.</text>
</comment>
<dbReference type="Proteomes" id="UP000789508">
    <property type="component" value="Unassembled WGS sequence"/>
</dbReference>
<dbReference type="Pfam" id="PF02014">
    <property type="entry name" value="Reeler"/>
    <property type="match status" value="1"/>
</dbReference>
<accession>A0A9N9E6K2</accession>
<evidence type="ECO:0000259" key="3">
    <source>
        <dbReference type="Pfam" id="PF02014"/>
    </source>
</evidence>
<protein>
    <submittedName>
        <fullName evidence="4">5462_t:CDS:1</fullName>
    </submittedName>
</protein>
<feature type="compositionally biased region" description="Polar residues" evidence="1">
    <location>
        <begin position="14"/>
        <end position="25"/>
    </location>
</feature>
<gene>
    <name evidence="4" type="ORF">ALEPTO_LOCUS10418</name>
</gene>
<feature type="region of interest" description="Disordered" evidence="1">
    <location>
        <begin position="1"/>
        <end position="25"/>
    </location>
</feature>
<organism evidence="4 5">
    <name type="scientific">Ambispora leptoticha</name>
    <dbReference type="NCBI Taxonomy" id="144679"/>
    <lineage>
        <taxon>Eukaryota</taxon>
        <taxon>Fungi</taxon>
        <taxon>Fungi incertae sedis</taxon>
        <taxon>Mucoromycota</taxon>
        <taxon>Glomeromycotina</taxon>
        <taxon>Glomeromycetes</taxon>
        <taxon>Archaeosporales</taxon>
        <taxon>Ambisporaceae</taxon>
        <taxon>Ambispora</taxon>
    </lineage>
</organism>
<evidence type="ECO:0000256" key="1">
    <source>
        <dbReference type="SAM" id="MobiDB-lite"/>
    </source>
</evidence>
<feature type="domain" description="Reelin" evidence="3">
    <location>
        <begin position="9"/>
        <end position="123"/>
    </location>
</feature>
<feature type="non-terminal residue" evidence="4">
    <location>
        <position position="1"/>
    </location>
</feature>
<keyword evidence="5" id="KW-1185">Reference proteome</keyword>
<feature type="transmembrane region" description="Helical" evidence="2">
    <location>
        <begin position="167"/>
        <end position="200"/>
    </location>
</feature>
<dbReference type="InterPro" id="IPR042307">
    <property type="entry name" value="Reeler_sf"/>
</dbReference>
<sequence length="223" mass="24018">TCNIEDMSKPDHGSPQQGNGGYSLSVTPTGNGNFNLAVNGNTGFKGILAYVVDSTKSRGGMFTQLPKDTQFKTCPGGSKNTITHSSPSIKTLPMTLGWSSNGKTTGNMTFRAIVVVSQYKWYMIQDLSFDLASTKPTTSSTNSTSITTSSSNDISGNTGNSSDKSQFFLVVLFTQYTLFSVIAGITLLLYILGAFLEVMLKRQQSKYRNYAKNLGGFGRDATN</sequence>